<protein>
    <submittedName>
        <fullName evidence="1">Uncharacterized protein</fullName>
    </submittedName>
</protein>
<proteinExistence type="predicted"/>
<evidence type="ECO:0000313" key="2">
    <source>
        <dbReference type="Proteomes" id="UP001054837"/>
    </source>
</evidence>
<sequence>MLSWAHTWWLRRSLGRTGVFPYGSESRISDFLAHPFFRRGDFSPPSALYREHAAFLLAVYRNPGRMVRRGRMSSLGVGFPRVWLVE</sequence>
<dbReference type="Proteomes" id="UP001054837">
    <property type="component" value="Unassembled WGS sequence"/>
</dbReference>
<accession>A0AAV4U5Q0</accession>
<comment type="caution">
    <text evidence="1">The sequence shown here is derived from an EMBL/GenBank/DDBJ whole genome shotgun (WGS) entry which is preliminary data.</text>
</comment>
<name>A0AAV4U5Q0_9ARAC</name>
<dbReference type="AlphaFoldDB" id="A0AAV4U5Q0"/>
<organism evidence="1 2">
    <name type="scientific">Caerostris darwini</name>
    <dbReference type="NCBI Taxonomy" id="1538125"/>
    <lineage>
        <taxon>Eukaryota</taxon>
        <taxon>Metazoa</taxon>
        <taxon>Ecdysozoa</taxon>
        <taxon>Arthropoda</taxon>
        <taxon>Chelicerata</taxon>
        <taxon>Arachnida</taxon>
        <taxon>Araneae</taxon>
        <taxon>Araneomorphae</taxon>
        <taxon>Entelegynae</taxon>
        <taxon>Araneoidea</taxon>
        <taxon>Araneidae</taxon>
        <taxon>Caerostris</taxon>
    </lineage>
</organism>
<evidence type="ECO:0000313" key="1">
    <source>
        <dbReference type="EMBL" id="GIY53136.1"/>
    </source>
</evidence>
<gene>
    <name evidence="1" type="ORF">CDAR_50911</name>
</gene>
<keyword evidence="2" id="KW-1185">Reference proteome</keyword>
<dbReference type="EMBL" id="BPLQ01010742">
    <property type="protein sequence ID" value="GIY53136.1"/>
    <property type="molecule type" value="Genomic_DNA"/>
</dbReference>
<reference evidence="1 2" key="1">
    <citation type="submission" date="2021-06" db="EMBL/GenBank/DDBJ databases">
        <title>Caerostris darwini draft genome.</title>
        <authorList>
            <person name="Kono N."/>
            <person name="Arakawa K."/>
        </authorList>
    </citation>
    <scope>NUCLEOTIDE SEQUENCE [LARGE SCALE GENOMIC DNA]</scope>
</reference>